<dbReference type="EMBL" id="CH473968">
    <property type="protein sequence ID" value="EDL80722.1"/>
    <property type="molecule type" value="Genomic_DNA"/>
</dbReference>
<protein>
    <submittedName>
        <fullName evidence="1">RCG31130</fullName>
    </submittedName>
</protein>
<dbReference type="Proteomes" id="UP000234681">
    <property type="component" value="Chromosome 5"/>
</dbReference>
<evidence type="ECO:0000313" key="2">
    <source>
        <dbReference type="Proteomes" id="UP000234681"/>
    </source>
</evidence>
<proteinExistence type="predicted"/>
<name>A6IT21_RAT</name>
<organism evidence="1 2">
    <name type="scientific">Rattus norvegicus</name>
    <name type="common">Rat</name>
    <dbReference type="NCBI Taxonomy" id="10116"/>
    <lineage>
        <taxon>Eukaryota</taxon>
        <taxon>Metazoa</taxon>
        <taxon>Chordata</taxon>
        <taxon>Craniata</taxon>
        <taxon>Vertebrata</taxon>
        <taxon>Euteleostomi</taxon>
        <taxon>Mammalia</taxon>
        <taxon>Eutheria</taxon>
        <taxon>Euarchontoglires</taxon>
        <taxon>Glires</taxon>
        <taxon>Rodentia</taxon>
        <taxon>Myomorpha</taxon>
        <taxon>Muroidea</taxon>
        <taxon>Muridae</taxon>
        <taxon>Murinae</taxon>
        <taxon>Rattus</taxon>
    </lineage>
</organism>
<dbReference type="AlphaFoldDB" id="A6IT21"/>
<gene>
    <name evidence="1" type="ORF">rCG_31130</name>
</gene>
<sequence length="43" mass="4726">MCRDCPLSASQKDIPCISPQRASSAKTKNEAFYPLMSPAVWPV</sequence>
<reference evidence="2" key="1">
    <citation type="submission" date="2005-09" db="EMBL/GenBank/DDBJ databases">
        <authorList>
            <person name="Mural R.J."/>
            <person name="Li P.W."/>
            <person name="Adams M.D."/>
            <person name="Amanatides P.G."/>
            <person name="Baden-Tillson H."/>
            <person name="Barnstead M."/>
            <person name="Chin S.H."/>
            <person name="Dew I."/>
            <person name="Evans C.A."/>
            <person name="Ferriera S."/>
            <person name="Flanigan M."/>
            <person name="Fosler C."/>
            <person name="Glodek A."/>
            <person name="Gu Z."/>
            <person name="Holt R.A."/>
            <person name="Jennings D."/>
            <person name="Kraft C.L."/>
            <person name="Lu F."/>
            <person name="Nguyen T."/>
            <person name="Nusskern D.R."/>
            <person name="Pfannkoch C.M."/>
            <person name="Sitter C."/>
            <person name="Sutton G.G."/>
            <person name="Venter J.C."/>
            <person name="Wang Z."/>
            <person name="Woodage T."/>
            <person name="Zheng X.H."/>
            <person name="Zhong F."/>
        </authorList>
    </citation>
    <scope>NUCLEOTIDE SEQUENCE [LARGE SCALE GENOMIC DNA]</scope>
    <source>
        <strain>BN</strain>
        <strain evidence="2">Sprague-Dawley</strain>
    </source>
</reference>
<evidence type="ECO:0000313" key="1">
    <source>
        <dbReference type="EMBL" id="EDL80722.1"/>
    </source>
</evidence>
<accession>A6IT21</accession>